<dbReference type="EMBL" id="JAJGCB010000028">
    <property type="protein sequence ID" value="KAJ8987065.1"/>
    <property type="molecule type" value="Genomic_DNA"/>
</dbReference>
<accession>A0AAN6EKW6</accession>
<dbReference type="AlphaFoldDB" id="A0AAN6EKW6"/>
<proteinExistence type="predicted"/>
<organism evidence="1 2">
    <name type="scientific">Exophiala dermatitidis</name>
    <name type="common">Black yeast-like fungus</name>
    <name type="synonym">Wangiella dermatitidis</name>
    <dbReference type="NCBI Taxonomy" id="5970"/>
    <lineage>
        <taxon>Eukaryota</taxon>
        <taxon>Fungi</taxon>
        <taxon>Dikarya</taxon>
        <taxon>Ascomycota</taxon>
        <taxon>Pezizomycotina</taxon>
        <taxon>Eurotiomycetes</taxon>
        <taxon>Chaetothyriomycetidae</taxon>
        <taxon>Chaetothyriales</taxon>
        <taxon>Herpotrichiellaceae</taxon>
        <taxon>Exophiala</taxon>
    </lineage>
</organism>
<reference evidence="1" key="1">
    <citation type="submission" date="2023-01" db="EMBL/GenBank/DDBJ databases">
        <title>Exophiala dermititidis isolated from Cystic Fibrosis Patient.</title>
        <authorList>
            <person name="Kurbessoian T."/>
            <person name="Crocker A."/>
            <person name="Murante D."/>
            <person name="Hogan D.A."/>
            <person name="Stajich J.E."/>
        </authorList>
    </citation>
    <scope>NUCLEOTIDE SEQUENCE</scope>
    <source>
        <strain evidence="1">Ex8</strain>
    </source>
</reference>
<dbReference type="Proteomes" id="UP001161757">
    <property type="component" value="Unassembled WGS sequence"/>
</dbReference>
<name>A0AAN6EKW6_EXODE</name>
<evidence type="ECO:0000313" key="2">
    <source>
        <dbReference type="Proteomes" id="UP001161757"/>
    </source>
</evidence>
<comment type="caution">
    <text evidence="1">The sequence shown here is derived from an EMBL/GenBank/DDBJ whole genome shotgun (WGS) entry which is preliminary data.</text>
</comment>
<protein>
    <submittedName>
        <fullName evidence="1">Uncharacterized protein</fullName>
    </submittedName>
</protein>
<sequence length="114" mass="13316">MAVCHTYNLLGIEVAAVDNHCMILGMWSISGRSQQDEASHRRPPHYRETQSLNHHSVPWLHNPRLEAEAFGVADRKCMSDIFKRNIWQMQLPVAWSRTTRELRTLDTILNDDEY</sequence>
<gene>
    <name evidence="1" type="ORF">HRR80_008808</name>
</gene>
<evidence type="ECO:0000313" key="1">
    <source>
        <dbReference type="EMBL" id="KAJ8987065.1"/>
    </source>
</evidence>